<dbReference type="InterPro" id="IPR018491">
    <property type="entry name" value="SLC12_C"/>
</dbReference>
<feature type="domain" description="Amino acid permease/ SLC12A" evidence="7">
    <location>
        <begin position="467"/>
        <end position="744"/>
    </location>
</feature>
<dbReference type="InterPro" id="IPR004842">
    <property type="entry name" value="SLC12A_fam"/>
</dbReference>
<dbReference type="GO" id="GO:1990573">
    <property type="term" value="P:potassium ion import across plasma membrane"/>
    <property type="evidence" value="ECO:0007669"/>
    <property type="project" value="TreeGrafter"/>
</dbReference>
<evidence type="ECO:0000256" key="4">
    <source>
        <dbReference type="ARBA" id="ARBA00023136"/>
    </source>
</evidence>
<feature type="compositionally biased region" description="Low complexity" evidence="5">
    <location>
        <begin position="29"/>
        <end position="42"/>
    </location>
</feature>
<keyword evidence="3 6" id="KW-1133">Transmembrane helix</keyword>
<evidence type="ECO:0000256" key="6">
    <source>
        <dbReference type="SAM" id="Phobius"/>
    </source>
</evidence>
<dbReference type="GO" id="GO:0015379">
    <property type="term" value="F:potassium:chloride symporter activity"/>
    <property type="evidence" value="ECO:0007669"/>
    <property type="project" value="TreeGrafter"/>
</dbReference>
<dbReference type="STRING" id="6832.A0A553N9X6"/>
<evidence type="ECO:0000313" key="10">
    <source>
        <dbReference type="Proteomes" id="UP000318571"/>
    </source>
</evidence>
<dbReference type="GO" id="GO:0055064">
    <property type="term" value="P:chloride ion homeostasis"/>
    <property type="evidence" value="ECO:0007669"/>
    <property type="project" value="TreeGrafter"/>
</dbReference>
<feature type="transmembrane region" description="Helical" evidence="6">
    <location>
        <begin position="686"/>
        <end position="702"/>
    </location>
</feature>
<feature type="domain" description="Amino acid permease/ SLC12A" evidence="7">
    <location>
        <begin position="171"/>
        <end position="353"/>
    </location>
</feature>
<comment type="subcellular location">
    <subcellularLocation>
        <location evidence="1">Membrane</location>
        <topology evidence="1">Multi-pass membrane protein</topology>
    </subcellularLocation>
</comment>
<feature type="compositionally biased region" description="Pro residues" evidence="5">
    <location>
        <begin position="43"/>
        <end position="54"/>
    </location>
</feature>
<feature type="compositionally biased region" description="Polar residues" evidence="5">
    <location>
        <begin position="1"/>
        <end position="15"/>
    </location>
</feature>
<feature type="transmembrane region" description="Helical" evidence="6">
    <location>
        <begin position="506"/>
        <end position="527"/>
    </location>
</feature>
<organism evidence="9 10">
    <name type="scientific">Tigriopus californicus</name>
    <name type="common">Marine copepod</name>
    <dbReference type="NCBI Taxonomy" id="6832"/>
    <lineage>
        <taxon>Eukaryota</taxon>
        <taxon>Metazoa</taxon>
        <taxon>Ecdysozoa</taxon>
        <taxon>Arthropoda</taxon>
        <taxon>Crustacea</taxon>
        <taxon>Multicrustacea</taxon>
        <taxon>Hexanauplia</taxon>
        <taxon>Copepoda</taxon>
        <taxon>Harpacticoida</taxon>
        <taxon>Harpacticidae</taxon>
        <taxon>Tigriopus</taxon>
    </lineage>
</organism>
<comment type="caution">
    <text evidence="9">The sequence shown here is derived from an EMBL/GenBank/DDBJ whole genome shotgun (WGS) entry which is preliminary data.</text>
</comment>
<evidence type="ECO:0000256" key="2">
    <source>
        <dbReference type="ARBA" id="ARBA00022692"/>
    </source>
</evidence>
<dbReference type="OMA" id="KNWRPHI"/>
<feature type="transmembrane region" description="Helical" evidence="6">
    <location>
        <begin position="466"/>
        <end position="486"/>
    </location>
</feature>
<keyword evidence="4 6" id="KW-0472">Membrane</keyword>
<feature type="region of interest" description="Disordered" evidence="5">
    <location>
        <begin position="1"/>
        <end position="78"/>
    </location>
</feature>
<keyword evidence="10" id="KW-1185">Reference proteome</keyword>
<name>A0A553N9X6_TIGCA</name>
<evidence type="ECO:0008006" key="11">
    <source>
        <dbReference type="Google" id="ProtNLM"/>
    </source>
</evidence>
<dbReference type="GO" id="GO:0007268">
    <property type="term" value="P:chemical synaptic transmission"/>
    <property type="evidence" value="ECO:0007669"/>
    <property type="project" value="TreeGrafter"/>
</dbReference>
<keyword evidence="2 6" id="KW-0812">Transmembrane</keyword>
<feature type="domain" description="SLC12A transporter C-terminal" evidence="8">
    <location>
        <begin position="888"/>
        <end position="967"/>
    </location>
</feature>
<evidence type="ECO:0000256" key="5">
    <source>
        <dbReference type="SAM" id="MobiDB-lite"/>
    </source>
</evidence>
<evidence type="ECO:0000259" key="7">
    <source>
        <dbReference type="Pfam" id="PF00324"/>
    </source>
</evidence>
<dbReference type="Gene3D" id="1.20.1740.10">
    <property type="entry name" value="Amino acid/polyamine transporter I"/>
    <property type="match status" value="2"/>
</dbReference>
<dbReference type="PANTHER" id="PTHR11827:SF73">
    <property type="entry name" value="KAZACHOC, ISOFORM G"/>
    <property type="match status" value="1"/>
</dbReference>
<reference evidence="9 10" key="1">
    <citation type="journal article" date="2018" name="Nat. Ecol. Evol.">
        <title>Genomic signatures of mitonuclear coevolution across populations of Tigriopus californicus.</title>
        <authorList>
            <person name="Barreto F.S."/>
            <person name="Watson E.T."/>
            <person name="Lima T.G."/>
            <person name="Willett C.S."/>
            <person name="Edmands S."/>
            <person name="Li W."/>
            <person name="Burton R.S."/>
        </authorList>
    </citation>
    <scope>NUCLEOTIDE SEQUENCE [LARGE SCALE GENOMIC DNA]</scope>
    <source>
        <strain evidence="9 10">San Diego</strain>
    </source>
</reference>
<evidence type="ECO:0000259" key="8">
    <source>
        <dbReference type="Pfam" id="PF03522"/>
    </source>
</evidence>
<dbReference type="FunFam" id="1.20.1740.10:FF:000037">
    <property type="entry name" value="Uncharacterized protein, isoform F"/>
    <property type="match status" value="1"/>
</dbReference>
<dbReference type="GO" id="GO:0006884">
    <property type="term" value="P:cell volume homeostasis"/>
    <property type="evidence" value="ECO:0007669"/>
    <property type="project" value="TreeGrafter"/>
</dbReference>
<feature type="domain" description="SLC12A transporter C-terminal" evidence="8">
    <location>
        <begin position="763"/>
        <end position="876"/>
    </location>
</feature>
<dbReference type="Pfam" id="PF03522">
    <property type="entry name" value="SLC12"/>
    <property type="match status" value="2"/>
</dbReference>
<dbReference type="GO" id="GO:0055075">
    <property type="term" value="P:potassium ion homeostasis"/>
    <property type="evidence" value="ECO:0007669"/>
    <property type="project" value="TreeGrafter"/>
</dbReference>
<evidence type="ECO:0000256" key="3">
    <source>
        <dbReference type="ARBA" id="ARBA00022989"/>
    </source>
</evidence>
<dbReference type="Pfam" id="PF00324">
    <property type="entry name" value="AA_permease"/>
    <property type="match status" value="2"/>
</dbReference>
<feature type="transmembrane region" description="Helical" evidence="6">
    <location>
        <begin position="630"/>
        <end position="651"/>
    </location>
</feature>
<feature type="transmembrane region" description="Helical" evidence="6">
    <location>
        <begin position="298"/>
        <end position="320"/>
    </location>
</feature>
<dbReference type="PANTHER" id="PTHR11827">
    <property type="entry name" value="SOLUTE CARRIER FAMILY 12, CATION COTRANSPORTERS"/>
    <property type="match status" value="1"/>
</dbReference>
<dbReference type="GO" id="GO:0005886">
    <property type="term" value="C:plasma membrane"/>
    <property type="evidence" value="ECO:0007669"/>
    <property type="project" value="TreeGrafter"/>
</dbReference>
<dbReference type="Proteomes" id="UP000318571">
    <property type="component" value="Chromosome 8"/>
</dbReference>
<dbReference type="GO" id="GO:0045202">
    <property type="term" value="C:synapse"/>
    <property type="evidence" value="ECO:0007669"/>
    <property type="project" value="GOC"/>
</dbReference>
<evidence type="ECO:0000313" key="9">
    <source>
        <dbReference type="EMBL" id="TRY62199.1"/>
    </source>
</evidence>
<sequence length="1000" mass="108330">MDNNSKAESGTSSPGSRFKVDTAPSDTLSPVSNRVVSPSSASFPPPAPSSPPATLPLGNGGSSSPPLPSPPSEQTNRDKTVIDVLSPGSRDGELSVPIIELPDGDVQDEDNLIRTQSGSTNLYLYHDDISERPQMASVIGALANYSATIQVGPSDPDAKPVEKANLGTLTGVFLPCIQNIFGVILFIRMTWIVGTAGAVGGFFVVFLGCCVTMLTAISMAAIATNGVVPGGGSYFMISRALGPEFGGAVGILFYLATSVAGAMYIIGAIEIAMTYLVGPAMSLFGPDISDDFIKFNNYRVYGTILLLLMGCVVFVGVSFVNKLATVALGCVLFTIFSIYVGLAVNYGGNDLANVCTIGTRLVRKVDSCNKTFDGELFKMFCEVNSTLGAINDTSSLTIDDYICDEYFTKNEAKPLQGIRGLQSGVFSQNVDTKFHDGGDALSSDGVNEPEYNLGGLPRMGYVTTDVYTTFTILVGIFFPSCTGIMAGSNRSGDLADPQKSIPIGTIMAILTTSTVYLSSVLLFAGTVEPLLLRDKFGESIGGSLVVGNIAWPHPKVVEVGSLLSTIGAGLQSLTGAPRLLQAIAQDGIIPFLAPFQTLTAGGEPIRALGMTITICEIAVLIGNVDEIAPLLSMFFLMCYGFVNLACALQTLLRTPNWRPRFKYYHWSLSLLGVCMCLAVMFMSSWYYALVAIGIAGVIYKYIEYRGAEKEWGDGLRGLALSAARFSLLRLEEGPPHTKNWRPQIVILAKLDHKLHVKYKRMFSLASQLKAGKGLCIGVTVVEGNYGKMYGEGQAAKVSIQQTIKDEAVKGFAEVVVSKHTTEGICHLIQTSGLGGMKPNTIILGWPNSWRKRNEDSWRVFVDTIRNAASAKMALLVPKGIQRFPDSGDKVKGNIDIWWIVHDGGLLMLLPFLLKQHRTWKNCKLRIFSIAQPQDNSIQMKKDLKTFLYHLRIEADVEVVEMADSDISDYTYERTLLMEQRNEMLKEMRVSEKRRGKMAKH</sequence>
<dbReference type="EMBL" id="VCGU01000459">
    <property type="protein sequence ID" value="TRY62199.1"/>
    <property type="molecule type" value="Genomic_DNA"/>
</dbReference>
<dbReference type="InterPro" id="IPR004841">
    <property type="entry name" value="AA-permease/SLC12A_dom"/>
</dbReference>
<dbReference type="AlphaFoldDB" id="A0A553N9X6"/>
<feature type="transmembrane region" description="Helical" evidence="6">
    <location>
        <begin position="166"/>
        <end position="187"/>
    </location>
</feature>
<feature type="transmembrane region" description="Helical" evidence="6">
    <location>
        <begin position="326"/>
        <end position="344"/>
    </location>
</feature>
<proteinExistence type="predicted"/>
<feature type="transmembrane region" description="Helical" evidence="6">
    <location>
        <begin position="251"/>
        <end position="277"/>
    </location>
</feature>
<evidence type="ECO:0000256" key="1">
    <source>
        <dbReference type="ARBA" id="ARBA00004141"/>
    </source>
</evidence>
<feature type="transmembrane region" description="Helical" evidence="6">
    <location>
        <begin position="199"/>
        <end position="223"/>
    </location>
</feature>
<gene>
    <name evidence="9" type="ORF">TCAL_02117</name>
</gene>
<protein>
    <recommendedName>
        <fullName evidence="11">Amino acid permease/ SLC12A domain-containing protein</fullName>
    </recommendedName>
</protein>
<accession>A0A553N9X6</accession>